<dbReference type="PANTHER" id="PTHR12083">
    <property type="entry name" value="BIFUNCTIONAL POLYNUCLEOTIDE PHOSPHATASE/KINASE"/>
    <property type="match status" value="1"/>
</dbReference>
<dbReference type="Gene3D" id="3.40.50.1000">
    <property type="entry name" value="HAD superfamily/HAD-like"/>
    <property type="match status" value="1"/>
</dbReference>
<dbReference type="AlphaFoldDB" id="A0ABD1FBB0"/>
<evidence type="ECO:0000259" key="6">
    <source>
        <dbReference type="Pfam" id="PF17913"/>
    </source>
</evidence>
<dbReference type="PANTHER" id="PTHR12083:SF9">
    <property type="entry name" value="BIFUNCTIONAL POLYNUCLEOTIDE PHOSPHATASE_KINASE"/>
    <property type="match status" value="1"/>
</dbReference>
<dbReference type="InterPro" id="IPR041388">
    <property type="entry name" value="FHA_2"/>
</dbReference>
<dbReference type="GO" id="GO:0005634">
    <property type="term" value="C:nucleus"/>
    <property type="evidence" value="ECO:0007669"/>
    <property type="project" value="UniProtKB-SubCell"/>
</dbReference>
<dbReference type="Pfam" id="PF13671">
    <property type="entry name" value="AAA_33"/>
    <property type="match status" value="1"/>
</dbReference>
<evidence type="ECO:0000256" key="1">
    <source>
        <dbReference type="ARBA" id="ARBA00004123"/>
    </source>
</evidence>
<accession>A0ABD1FBB0</accession>
<evidence type="ECO:0000256" key="2">
    <source>
        <dbReference type="ARBA" id="ARBA00022763"/>
    </source>
</evidence>
<sequence length="511" mass="58760">MSSSRCYLRNLDNNIHITLPHLIPVILGRNKETQIKDINISKEQIQCTSNTIENNVIIKPLGKAISGCNGLALTKNLKYTIGYKDIIEVALGRHKFEVIFDPEPVDNNKQEAESNEPKLKKLKLNFPLFYTDTTNNKGIWDEIDNKELLIFTSANCKAKAYIAGFDIDGTIIKTKSGAKFPKNQDDWTWNFSEVPKQLKKLAEQGHKLVFFTNQSGVGTNTVKINDFKQKIYNIYKALNVPIQVFVSLGRKAYRKPRTAMWEALIKNRNDGLEVDMENSFYVGDAAGREKNWAPKRSRDHSSADRLFALNIGIKFYTPEEYFLKQRTAPFKMPEFDPRIVISHLDYPDIVYNKLNIILMVGGPGAGKSFFVKSVLLPHGYIHVSRDQLGSWQKCIQVMRDNLKQNKNVVIDNTNGDKESRQRFIEEAKKHSADVRCFVMNTSFDQMRHNNKFREIIDPSHAVVSDIIIFGYRKNYQEPDESEGYTQIVKIPFIPKFSNESHENLYKTFLLD</sequence>
<dbReference type="GO" id="GO:0016787">
    <property type="term" value="F:hydrolase activity"/>
    <property type="evidence" value="ECO:0007669"/>
    <property type="project" value="UniProtKB-KW"/>
</dbReference>
<organism evidence="7 8">
    <name type="scientific">Hypothenemus hampei</name>
    <name type="common">Coffee berry borer</name>
    <dbReference type="NCBI Taxonomy" id="57062"/>
    <lineage>
        <taxon>Eukaryota</taxon>
        <taxon>Metazoa</taxon>
        <taxon>Ecdysozoa</taxon>
        <taxon>Arthropoda</taxon>
        <taxon>Hexapoda</taxon>
        <taxon>Insecta</taxon>
        <taxon>Pterygota</taxon>
        <taxon>Neoptera</taxon>
        <taxon>Endopterygota</taxon>
        <taxon>Coleoptera</taxon>
        <taxon>Polyphaga</taxon>
        <taxon>Cucujiformia</taxon>
        <taxon>Curculionidae</taxon>
        <taxon>Scolytinae</taxon>
        <taxon>Hypothenemus</taxon>
    </lineage>
</organism>
<dbReference type="InterPro" id="IPR036412">
    <property type="entry name" value="HAD-like_sf"/>
</dbReference>
<feature type="domain" description="PNK FHA" evidence="6">
    <location>
        <begin position="6"/>
        <end position="75"/>
    </location>
</feature>
<dbReference type="InterPro" id="IPR008984">
    <property type="entry name" value="SMAD_FHA_dom_sf"/>
</dbReference>
<dbReference type="SUPFAM" id="SSF52540">
    <property type="entry name" value="P-loop containing nucleoside triphosphate hydrolases"/>
    <property type="match status" value="1"/>
</dbReference>
<evidence type="ECO:0000256" key="4">
    <source>
        <dbReference type="ARBA" id="ARBA00023204"/>
    </source>
</evidence>
<dbReference type="SUPFAM" id="SSF56784">
    <property type="entry name" value="HAD-like"/>
    <property type="match status" value="1"/>
</dbReference>
<dbReference type="Pfam" id="PF08645">
    <property type="entry name" value="PNK3P"/>
    <property type="match status" value="1"/>
</dbReference>
<dbReference type="FunFam" id="3.40.50.300:FF:000737">
    <property type="entry name" value="Bifunctional polynucleotide phosphatase/kinase"/>
    <property type="match status" value="1"/>
</dbReference>
<dbReference type="GO" id="GO:0006281">
    <property type="term" value="P:DNA repair"/>
    <property type="evidence" value="ECO:0007669"/>
    <property type="project" value="UniProtKB-KW"/>
</dbReference>
<gene>
    <name evidence="7" type="ORF">ABEB36_003137</name>
</gene>
<dbReference type="InterPro" id="IPR023214">
    <property type="entry name" value="HAD_sf"/>
</dbReference>
<dbReference type="SUPFAM" id="SSF49879">
    <property type="entry name" value="SMAD/FHA domain"/>
    <property type="match status" value="1"/>
</dbReference>
<keyword evidence="3" id="KW-0378">Hydrolase</keyword>
<dbReference type="InterPro" id="IPR006549">
    <property type="entry name" value="HAD-SF_hydro_IIIA"/>
</dbReference>
<dbReference type="InterPro" id="IPR006551">
    <property type="entry name" value="Polynucleotide_phosphatase"/>
</dbReference>
<name>A0ABD1FBB0_HYPHA</name>
<keyword evidence="4" id="KW-0234">DNA repair</keyword>
<keyword evidence="2" id="KW-0227">DNA damage</keyword>
<dbReference type="InterPro" id="IPR013954">
    <property type="entry name" value="PNK3P"/>
</dbReference>
<comment type="caution">
    <text evidence="7">The sequence shown here is derived from an EMBL/GenBank/DDBJ whole genome shotgun (WGS) entry which is preliminary data.</text>
</comment>
<dbReference type="Pfam" id="PF17913">
    <property type="entry name" value="FHA_2"/>
    <property type="match status" value="1"/>
</dbReference>
<evidence type="ECO:0000256" key="5">
    <source>
        <dbReference type="ARBA" id="ARBA00023242"/>
    </source>
</evidence>
<dbReference type="Gene3D" id="3.40.50.300">
    <property type="entry name" value="P-loop containing nucleotide triphosphate hydrolases"/>
    <property type="match status" value="1"/>
</dbReference>
<proteinExistence type="predicted"/>
<dbReference type="EMBL" id="JBDJPC010000002">
    <property type="protein sequence ID" value="KAL1513772.1"/>
    <property type="molecule type" value="Genomic_DNA"/>
</dbReference>
<keyword evidence="5" id="KW-0539">Nucleus</keyword>
<evidence type="ECO:0000313" key="7">
    <source>
        <dbReference type="EMBL" id="KAL1513772.1"/>
    </source>
</evidence>
<dbReference type="Gene3D" id="2.60.200.20">
    <property type="match status" value="1"/>
</dbReference>
<dbReference type="Proteomes" id="UP001566132">
    <property type="component" value="Unassembled WGS sequence"/>
</dbReference>
<keyword evidence="8" id="KW-1185">Reference proteome</keyword>
<comment type="subcellular location">
    <subcellularLocation>
        <location evidence="1">Nucleus</location>
    </subcellularLocation>
</comment>
<dbReference type="CDD" id="cd01625">
    <property type="entry name" value="HAD_PNP"/>
    <property type="match status" value="1"/>
</dbReference>
<evidence type="ECO:0000313" key="8">
    <source>
        <dbReference type="Proteomes" id="UP001566132"/>
    </source>
</evidence>
<dbReference type="NCBIfam" id="TIGR01662">
    <property type="entry name" value="HAD-SF-IIIA"/>
    <property type="match status" value="1"/>
</dbReference>
<protein>
    <recommendedName>
        <fullName evidence="6">PNK FHA domain-containing protein</fullName>
    </recommendedName>
</protein>
<reference evidence="7 8" key="1">
    <citation type="submission" date="2024-05" db="EMBL/GenBank/DDBJ databases">
        <title>Genetic variation in Jamaican populations of the coffee berry borer (Hypothenemus hampei).</title>
        <authorList>
            <person name="Errbii M."/>
            <person name="Myrie A."/>
        </authorList>
    </citation>
    <scope>NUCLEOTIDE SEQUENCE [LARGE SCALE GENOMIC DNA]</scope>
    <source>
        <strain evidence="7">JA-Hopewell-2020-01-JO</strain>
        <tissue evidence="7">Whole body</tissue>
    </source>
</reference>
<dbReference type="NCBIfam" id="TIGR01664">
    <property type="entry name" value="DNA-3'-Pase"/>
    <property type="match status" value="1"/>
</dbReference>
<evidence type="ECO:0000256" key="3">
    <source>
        <dbReference type="ARBA" id="ARBA00022801"/>
    </source>
</evidence>
<dbReference type="InterPro" id="IPR027417">
    <property type="entry name" value="P-loop_NTPase"/>
</dbReference>
<dbReference type="FunFam" id="3.40.50.1000:FF:000078">
    <property type="entry name" value="Bifunctional polynucleotide phosphatase/kinase"/>
    <property type="match status" value="1"/>
</dbReference>